<comment type="subcellular location">
    <subcellularLocation>
        <location evidence="1">Nucleus</location>
    </subcellularLocation>
</comment>
<evidence type="ECO:0000313" key="7">
    <source>
        <dbReference type="Proteomes" id="UP000583929"/>
    </source>
</evidence>
<proteinExistence type="inferred from homology"/>
<dbReference type="PANTHER" id="PTHR13516:SF14">
    <property type="entry name" value="ALBA DNA_RNA-BINDING PROTEIN"/>
    <property type="match status" value="1"/>
</dbReference>
<feature type="region of interest" description="Disordered" evidence="4">
    <location>
        <begin position="372"/>
        <end position="411"/>
    </location>
</feature>
<organism evidence="6 7">
    <name type="scientific">Cannabis sativa</name>
    <name type="common">Hemp</name>
    <name type="synonym">Marijuana</name>
    <dbReference type="NCBI Taxonomy" id="3483"/>
    <lineage>
        <taxon>Eukaryota</taxon>
        <taxon>Viridiplantae</taxon>
        <taxon>Streptophyta</taxon>
        <taxon>Embryophyta</taxon>
        <taxon>Tracheophyta</taxon>
        <taxon>Spermatophyta</taxon>
        <taxon>Magnoliopsida</taxon>
        <taxon>eudicotyledons</taxon>
        <taxon>Gunneridae</taxon>
        <taxon>Pentapetalae</taxon>
        <taxon>rosids</taxon>
        <taxon>fabids</taxon>
        <taxon>Rosales</taxon>
        <taxon>Cannabaceae</taxon>
        <taxon>Cannabis</taxon>
    </lineage>
</organism>
<evidence type="ECO:0000256" key="4">
    <source>
        <dbReference type="SAM" id="MobiDB-lite"/>
    </source>
</evidence>
<feature type="non-terminal residue" evidence="6">
    <location>
        <position position="1"/>
    </location>
</feature>
<dbReference type="Gene3D" id="3.30.110.20">
    <property type="entry name" value="Alba-like domain"/>
    <property type="match status" value="1"/>
</dbReference>
<dbReference type="Pfam" id="PF01918">
    <property type="entry name" value="Alba"/>
    <property type="match status" value="1"/>
</dbReference>
<dbReference type="GO" id="GO:0005634">
    <property type="term" value="C:nucleus"/>
    <property type="evidence" value="ECO:0007669"/>
    <property type="project" value="UniProtKB-SubCell"/>
</dbReference>
<evidence type="ECO:0000256" key="1">
    <source>
        <dbReference type="ARBA" id="ARBA00004123"/>
    </source>
</evidence>
<feature type="compositionally biased region" description="Basic residues" evidence="4">
    <location>
        <begin position="431"/>
        <end position="446"/>
    </location>
</feature>
<dbReference type="Proteomes" id="UP000583929">
    <property type="component" value="Unassembled WGS sequence"/>
</dbReference>
<dbReference type="InterPro" id="IPR036882">
    <property type="entry name" value="Alba-like_dom_sf"/>
</dbReference>
<dbReference type="GO" id="GO:0003723">
    <property type="term" value="F:RNA binding"/>
    <property type="evidence" value="ECO:0007669"/>
    <property type="project" value="TreeGrafter"/>
</dbReference>
<dbReference type="PANTHER" id="PTHR13516">
    <property type="entry name" value="RIBONUCLEASE P SUBUNIT P25"/>
    <property type="match status" value="1"/>
</dbReference>
<sequence>DPPRPAVTGVAALKADGADCGSHWETSVGVVPYGFCVRSHGEASTFLFFLLSVSIVYAQPLPPPKFDGFVYGKHRVDWDAIQIEAFLDPVCPDSRDAWPPLKQVLALYGDRVWLLVHLLPLPYHDNAFVASRALHIVNGISNHHYTFKLLEWFFKYQEKFYNAQTRNLTRTEVVNEIVKSATQVVGSSYLGTLESGFNDRKTDLKTRVSFKKKAYHNPKEHARRSQALVILAIPSDHVPLYDNLMDRYQRVEKPKAEKPIDENEIRITSQGRMRNYITYAITLLQEKGSDEIVFKAMGRAINKTVTIVELIKRRVVGLHQNTSIGSTDITDTWEPLEEGLLPLETTRHVSMILITLSKKELNSTLIGYQPPIPADQVKPSTEFDYDGEGSPSGRGRGRNYRGRSKARGNGFASVDYEDGSWDLSRNNSRGRGFRGRGRGRSFRGRGRVGYNGTYVDTQQDGDYNQEGPVQGRGRGLSRGTRGRGRGFRSNVPIQVAA</sequence>
<dbReference type="FunFam" id="3.30.110.20:FF:000003">
    <property type="entry name" value="DNA/RNA-binding protein Alba 1"/>
    <property type="match status" value="1"/>
</dbReference>
<dbReference type="AlphaFoldDB" id="A0A7J6ER61"/>
<comment type="similarity">
    <text evidence="2">Belongs to the histone-like Alba family.</text>
</comment>
<keyword evidence="3" id="KW-0539">Nucleus</keyword>
<protein>
    <recommendedName>
        <fullName evidence="5">DNA/RNA-binding protein Alba-like domain-containing protein</fullName>
    </recommendedName>
</protein>
<feature type="compositionally biased region" description="Basic residues" evidence="4">
    <location>
        <begin position="395"/>
        <end position="406"/>
    </location>
</feature>
<keyword evidence="7" id="KW-1185">Reference proteome</keyword>
<accession>A0A7J6ER61</accession>
<name>A0A7J6ER61_CANSA</name>
<feature type="region of interest" description="Disordered" evidence="4">
    <location>
        <begin position="425"/>
        <end position="497"/>
    </location>
</feature>
<evidence type="ECO:0000256" key="3">
    <source>
        <dbReference type="ARBA" id="ARBA00023242"/>
    </source>
</evidence>
<feature type="domain" description="DNA/RNA-binding protein Alba-like" evidence="5">
    <location>
        <begin position="263"/>
        <end position="327"/>
    </location>
</feature>
<dbReference type="InterPro" id="IPR051958">
    <property type="entry name" value="Alba-like_NAB"/>
</dbReference>
<evidence type="ECO:0000259" key="5">
    <source>
        <dbReference type="Pfam" id="PF01918"/>
    </source>
</evidence>
<dbReference type="SUPFAM" id="SSF82704">
    <property type="entry name" value="AlbA-like"/>
    <property type="match status" value="1"/>
</dbReference>
<dbReference type="Gene3D" id="3.40.30.10">
    <property type="entry name" value="Glutaredoxin"/>
    <property type="match status" value="1"/>
</dbReference>
<evidence type="ECO:0000256" key="2">
    <source>
        <dbReference type="ARBA" id="ARBA00008018"/>
    </source>
</evidence>
<comment type="caution">
    <text evidence="6">The sequence shown here is derived from an EMBL/GenBank/DDBJ whole genome shotgun (WGS) entry which is preliminary data.</text>
</comment>
<dbReference type="SUPFAM" id="SSF52833">
    <property type="entry name" value="Thioredoxin-like"/>
    <property type="match status" value="1"/>
</dbReference>
<dbReference type="InterPro" id="IPR036249">
    <property type="entry name" value="Thioredoxin-like_sf"/>
</dbReference>
<dbReference type="InterPro" id="IPR002775">
    <property type="entry name" value="DNA/RNA-bd_Alba-like"/>
</dbReference>
<evidence type="ECO:0000313" key="6">
    <source>
        <dbReference type="EMBL" id="KAF4360913.1"/>
    </source>
</evidence>
<dbReference type="EMBL" id="JAATIQ010000337">
    <property type="protein sequence ID" value="KAF4360913.1"/>
    <property type="molecule type" value="Genomic_DNA"/>
</dbReference>
<reference evidence="6 7" key="1">
    <citation type="journal article" date="2020" name="bioRxiv">
        <title>Sequence and annotation of 42 cannabis genomes reveals extensive copy number variation in cannabinoid synthesis and pathogen resistance genes.</title>
        <authorList>
            <person name="Mckernan K.J."/>
            <person name="Helbert Y."/>
            <person name="Kane L.T."/>
            <person name="Ebling H."/>
            <person name="Zhang L."/>
            <person name="Liu B."/>
            <person name="Eaton Z."/>
            <person name="Mclaughlin S."/>
            <person name="Kingan S."/>
            <person name="Baybayan P."/>
            <person name="Concepcion G."/>
            <person name="Jordan M."/>
            <person name="Riva A."/>
            <person name="Barbazuk W."/>
            <person name="Harkins T."/>
        </authorList>
    </citation>
    <scope>NUCLEOTIDE SEQUENCE [LARGE SCALE GENOMIC DNA]</scope>
    <source>
        <strain evidence="7">cv. Jamaican Lion 4</strain>
        <tissue evidence="6">Leaf</tissue>
    </source>
</reference>
<gene>
    <name evidence="6" type="ORF">G4B88_000544</name>
</gene>